<dbReference type="KEGG" id="pgri:PgNI_11840"/>
<dbReference type="AlphaFoldDB" id="A0A6P8AN32"/>
<feature type="compositionally biased region" description="Basic and acidic residues" evidence="5">
    <location>
        <begin position="328"/>
        <end position="337"/>
    </location>
</feature>
<name>A0A6P8AN32_PYRGI</name>
<feature type="compositionally biased region" description="Low complexity" evidence="5">
    <location>
        <begin position="219"/>
        <end position="255"/>
    </location>
</feature>
<reference evidence="9" key="2">
    <citation type="submission" date="2019-10" db="EMBL/GenBank/DDBJ databases">
        <authorList>
            <consortium name="NCBI Genome Project"/>
        </authorList>
    </citation>
    <scope>NUCLEOTIDE SEQUENCE</scope>
    <source>
        <strain evidence="9">NI907</strain>
    </source>
</reference>
<feature type="transmembrane region" description="Helical" evidence="6">
    <location>
        <begin position="582"/>
        <end position="599"/>
    </location>
</feature>
<proteinExistence type="predicted"/>
<evidence type="ECO:0000256" key="2">
    <source>
        <dbReference type="ARBA" id="ARBA00022692"/>
    </source>
</evidence>
<dbReference type="GO" id="GO:0004930">
    <property type="term" value="F:G protein-coupled receptor activity"/>
    <property type="evidence" value="ECO:0007669"/>
    <property type="project" value="TreeGrafter"/>
</dbReference>
<evidence type="ECO:0000313" key="8">
    <source>
        <dbReference type="Proteomes" id="UP000515153"/>
    </source>
</evidence>
<dbReference type="RefSeq" id="XP_030976320.1">
    <property type="nucleotide sequence ID" value="XM_031131802.1"/>
</dbReference>
<evidence type="ECO:0000256" key="5">
    <source>
        <dbReference type="SAM" id="MobiDB-lite"/>
    </source>
</evidence>
<dbReference type="PANTHER" id="PTHR23112:SF37">
    <property type="entry name" value="G PROTEIN-COUPLED RECEPTOR GPR1"/>
    <property type="match status" value="1"/>
</dbReference>
<feature type="region of interest" description="Disordered" evidence="5">
    <location>
        <begin position="328"/>
        <end position="380"/>
    </location>
</feature>
<feature type="compositionally biased region" description="Low complexity" evidence="5">
    <location>
        <begin position="421"/>
        <end position="435"/>
    </location>
</feature>
<feature type="compositionally biased region" description="Low complexity" evidence="5">
    <location>
        <begin position="467"/>
        <end position="482"/>
    </location>
</feature>
<dbReference type="GO" id="GO:0007189">
    <property type="term" value="P:adenylate cyclase-activating G protein-coupled receptor signaling pathway"/>
    <property type="evidence" value="ECO:0007669"/>
    <property type="project" value="TreeGrafter"/>
</dbReference>
<feature type="transmembrane region" description="Helical" evidence="6">
    <location>
        <begin position="12"/>
        <end position="33"/>
    </location>
</feature>
<dbReference type="Proteomes" id="UP000515153">
    <property type="component" value="Chromosome V"/>
</dbReference>
<dbReference type="GO" id="GO:0005886">
    <property type="term" value="C:plasma membrane"/>
    <property type="evidence" value="ECO:0007669"/>
    <property type="project" value="TreeGrafter"/>
</dbReference>
<feature type="transmembrane region" description="Helical" evidence="6">
    <location>
        <begin position="105"/>
        <end position="123"/>
    </location>
</feature>
<comment type="subcellular location">
    <subcellularLocation>
        <location evidence="1">Membrane</location>
        <topology evidence="1">Multi-pass membrane protein</topology>
    </subcellularLocation>
</comment>
<reference evidence="8 9" key="1">
    <citation type="journal article" date="2019" name="Mol. Biol. Evol.">
        <title>Blast fungal genomes show frequent chromosomal changes, gene gains and losses, and effector gene turnover.</title>
        <authorList>
            <person name="Gomez Luciano L.B."/>
            <person name="Jason Tsai I."/>
            <person name="Chuma I."/>
            <person name="Tosa Y."/>
            <person name="Chen Y.H."/>
            <person name="Li J.Y."/>
            <person name="Li M.Y."/>
            <person name="Jade Lu M.Y."/>
            <person name="Nakayashiki H."/>
            <person name="Li W.H."/>
        </authorList>
    </citation>
    <scope>NUCLEOTIDE SEQUENCE [LARGE SCALE GENOMIC DNA]</scope>
    <source>
        <strain evidence="8 9">NI907</strain>
    </source>
</reference>
<keyword evidence="8" id="KW-1185">Reference proteome</keyword>
<accession>A0A6P8AN32</accession>
<evidence type="ECO:0000256" key="3">
    <source>
        <dbReference type="ARBA" id="ARBA00022989"/>
    </source>
</evidence>
<dbReference type="InterPro" id="IPR023041">
    <property type="entry name" value="Glucose_rcpt_Git3-like_N"/>
</dbReference>
<feature type="compositionally biased region" description="Polar residues" evidence="5">
    <location>
        <begin position="275"/>
        <end position="286"/>
    </location>
</feature>
<feature type="transmembrane region" description="Helical" evidence="6">
    <location>
        <begin position="180"/>
        <end position="200"/>
    </location>
</feature>
<dbReference type="Pfam" id="PF11710">
    <property type="entry name" value="Git3"/>
    <property type="match status" value="1"/>
</dbReference>
<protein>
    <recommendedName>
        <fullName evidence="7">Glucose receptor Git3-like N-terminal domain-containing protein</fullName>
    </recommendedName>
</protein>
<feature type="transmembrane region" description="Helical" evidence="6">
    <location>
        <begin position="135"/>
        <end position="160"/>
    </location>
</feature>
<evidence type="ECO:0000313" key="9">
    <source>
        <dbReference type="RefSeq" id="XP_030976320.1"/>
    </source>
</evidence>
<evidence type="ECO:0000256" key="4">
    <source>
        <dbReference type="ARBA" id="ARBA00023136"/>
    </source>
</evidence>
<evidence type="ECO:0000259" key="7">
    <source>
        <dbReference type="Pfam" id="PF11710"/>
    </source>
</evidence>
<dbReference type="GeneID" id="41966707"/>
<feature type="compositionally biased region" description="Polar residues" evidence="5">
    <location>
        <begin position="370"/>
        <end position="380"/>
    </location>
</feature>
<dbReference type="Gene3D" id="1.20.1070.10">
    <property type="entry name" value="Rhodopsin 7-helix transmembrane proteins"/>
    <property type="match status" value="1"/>
</dbReference>
<feature type="compositionally biased region" description="Basic and acidic residues" evidence="5">
    <location>
        <begin position="449"/>
        <end position="464"/>
    </location>
</feature>
<keyword evidence="4 6" id="KW-0472">Membrane</keyword>
<feature type="compositionally biased region" description="Pro residues" evidence="5">
    <location>
        <begin position="256"/>
        <end position="267"/>
    </location>
</feature>
<keyword evidence="3 6" id="KW-1133">Transmembrane helix</keyword>
<organism evidence="8 9">
    <name type="scientific">Pyricularia grisea</name>
    <name type="common">Crabgrass-specific blast fungus</name>
    <name type="synonym">Magnaporthe grisea</name>
    <dbReference type="NCBI Taxonomy" id="148305"/>
    <lineage>
        <taxon>Eukaryota</taxon>
        <taxon>Fungi</taxon>
        <taxon>Dikarya</taxon>
        <taxon>Ascomycota</taxon>
        <taxon>Pezizomycotina</taxon>
        <taxon>Sordariomycetes</taxon>
        <taxon>Sordariomycetidae</taxon>
        <taxon>Magnaporthales</taxon>
        <taxon>Pyriculariaceae</taxon>
        <taxon>Pyricularia</taxon>
    </lineage>
</organism>
<keyword evidence="2 6" id="KW-0812">Transmembrane</keyword>
<feature type="region of interest" description="Disordered" evidence="5">
    <location>
        <begin position="395"/>
        <end position="512"/>
    </location>
</feature>
<gene>
    <name evidence="9" type="ORF">PgNI_11840</name>
</gene>
<feature type="region of interest" description="Disordered" evidence="5">
    <location>
        <begin position="217"/>
        <end position="301"/>
    </location>
</feature>
<feature type="domain" description="Glucose receptor Git3-like N-terminal" evidence="7">
    <location>
        <begin position="7"/>
        <end position="206"/>
    </location>
</feature>
<reference evidence="9" key="3">
    <citation type="submission" date="2025-08" db="UniProtKB">
        <authorList>
            <consortium name="RefSeq"/>
        </authorList>
    </citation>
    <scope>IDENTIFICATION</scope>
    <source>
        <strain evidence="9">NI907</strain>
    </source>
</reference>
<sequence>MTAHEQQIRAATLAGSLLSCLATSAVLLSFAAYSKEQRTFRHILIFNLTLSDAKSRTDNSRPEFINSLNNSISGIISIRDTELEPGVACTVNGFIGQLSVQAADFSILAIAIVTLLTVTRRAFLPAASNTKKTFLAMSIWIVPIFTSTFATAQGAMGPVAGNWCWIMASRPDLRYALTHGWRILIIFVTIIIYGYIWWFMSRHFHSMVQIQRTGLTDDSTANSSTGGTTLSGGTVSSIGNTTTIGSTSKKSMMVKSPPPPPPPPPPPGKKKGVSWTQSIRSVSSVRSGPKHKVEDDEEVQALPDGAAFPETKETMERELELFDSRPRAPAIRLEKPPPSRKGSQGNGHGFGLSYLRDEDKGMLSPPAVKTPNNQEESDIVQLTQPVVPRKSGIVSWQLPDIPPSPKGSWRHNFKSFGVHGSPSRSPSRSPMASPVPMLPISRTPQARGGKIERSEQSPRWEPPWRDNNNNNSNNTTTTNNNTESPRPGRILSIWPLSGPRSEGSRMSSPFRRPQSRLPVTLVTNASEFPMRRRTRQVEKEIKRMMLLNAYPIFYVLLSIPGLMNRLFEATGTHLPSDTAQALQAPVQFIGLANALTYGFNKHVRHRIKGDWRALRGRAP</sequence>
<dbReference type="SUPFAM" id="SSF81321">
    <property type="entry name" value="Family A G protein-coupled receptor-like"/>
    <property type="match status" value="1"/>
</dbReference>
<dbReference type="PANTHER" id="PTHR23112">
    <property type="entry name" value="G PROTEIN-COUPLED RECEPTOR 157-RELATED"/>
    <property type="match status" value="1"/>
</dbReference>
<evidence type="ECO:0000256" key="6">
    <source>
        <dbReference type="SAM" id="Phobius"/>
    </source>
</evidence>
<evidence type="ECO:0000256" key="1">
    <source>
        <dbReference type="ARBA" id="ARBA00004141"/>
    </source>
</evidence>
<feature type="transmembrane region" description="Helical" evidence="6">
    <location>
        <begin position="545"/>
        <end position="562"/>
    </location>
</feature>